<dbReference type="PIRSF" id="PIRSF000193">
    <property type="entry name" value="Pyrrol-5-carb_rd"/>
    <property type="match status" value="1"/>
</dbReference>
<accession>S5DJY9</accession>
<feature type="binding site" evidence="5">
    <location>
        <begin position="9"/>
        <end position="14"/>
    </location>
    <ligand>
        <name>NADP(+)</name>
        <dbReference type="ChEBI" id="CHEBI:58349"/>
    </ligand>
</feature>
<dbReference type="HAMAP" id="MF_01925">
    <property type="entry name" value="P5C_reductase"/>
    <property type="match status" value="1"/>
</dbReference>
<dbReference type="EMBL" id="KC811121">
    <property type="protein sequence ID" value="AGQ19069.1"/>
    <property type="molecule type" value="Genomic_DNA"/>
</dbReference>
<dbReference type="Gene3D" id="3.40.50.720">
    <property type="entry name" value="NAD(P)-binding Rossmann-like Domain"/>
    <property type="match status" value="1"/>
</dbReference>
<comment type="similarity">
    <text evidence="1 4">Belongs to the pyrroline-5-carboxylate reductase family.</text>
</comment>
<keyword evidence="2 4" id="KW-0521">NADP</keyword>
<evidence type="ECO:0000256" key="5">
    <source>
        <dbReference type="PIRSR" id="PIRSR000193-1"/>
    </source>
</evidence>
<dbReference type="AlphaFoldDB" id="S5DJY9"/>
<sequence length="266" mass="29866">MEKTDIHIIGLGNLGSAFLEGLMTSNKEHSIKVYELDTSVLEVYEKKYPENDYFNSFDEFKSGVLILCVKPQSINEIFVQIKDKIHEGVLICSPVAGLDIDHIEKSISNKIIRIMPNLLIRNNKGFIPYSKNYENDYLDFIQSTLNHLGRTKEFSEQYFPVITALSGSGPAWFFLLSNELINAGNKLGLSNQESEILVNEIIKGLPELISDDVTYPDLISKVKSPKGTTEAGLNSLKNDSFDTIILNAIEKATQRSIELSKELKSE</sequence>
<reference evidence="8" key="1">
    <citation type="journal article" date="2013" name="Sci. Rep.">
        <title>Metagenomics uncovers a new group of low GC and ultra-small marine Actinobacteria.</title>
        <authorList>
            <person name="Ghai R."/>
            <person name="Mizuno C.M."/>
            <person name="Picazo A."/>
            <person name="Camacho A."/>
            <person name="Rodriguez-Valera F."/>
        </authorList>
    </citation>
    <scope>NUCLEOTIDE SEQUENCE</scope>
</reference>
<organism evidence="8">
    <name type="scientific">Candidatus Actinomarina minuta</name>
    <dbReference type="NCBI Taxonomy" id="1389454"/>
    <lineage>
        <taxon>Bacteria</taxon>
        <taxon>Bacillati</taxon>
        <taxon>Actinomycetota</taxon>
        <taxon>Actinomycetes</taxon>
        <taxon>Candidatus Actinomarinidae</taxon>
        <taxon>Candidatus Actinomarinales</taxon>
        <taxon>Candidatus Actinomarineae</taxon>
        <taxon>Candidatus Actinomarinaceae</taxon>
        <taxon>Candidatus Actinomarina</taxon>
    </lineage>
</organism>
<dbReference type="Gene3D" id="1.10.3730.10">
    <property type="entry name" value="ProC C-terminal domain-like"/>
    <property type="match status" value="1"/>
</dbReference>
<evidence type="ECO:0000256" key="2">
    <source>
        <dbReference type="ARBA" id="ARBA00022857"/>
    </source>
</evidence>
<evidence type="ECO:0000256" key="4">
    <source>
        <dbReference type="HAMAP-Rule" id="MF_01925"/>
    </source>
</evidence>
<evidence type="ECO:0000259" key="6">
    <source>
        <dbReference type="Pfam" id="PF03807"/>
    </source>
</evidence>
<dbReference type="UniPathway" id="UPA00098">
    <property type="reaction ID" value="UER00361"/>
</dbReference>
<dbReference type="SUPFAM" id="SSF51735">
    <property type="entry name" value="NAD(P)-binding Rossmann-fold domains"/>
    <property type="match status" value="1"/>
</dbReference>
<dbReference type="InterPro" id="IPR029036">
    <property type="entry name" value="P5CR_dimer"/>
</dbReference>
<dbReference type="PANTHER" id="PTHR11645">
    <property type="entry name" value="PYRROLINE-5-CARBOXYLATE REDUCTASE"/>
    <property type="match status" value="1"/>
</dbReference>
<keyword evidence="4" id="KW-0963">Cytoplasm</keyword>
<feature type="domain" description="Pyrroline-5-carboxylate reductase catalytic N-terminal" evidence="6">
    <location>
        <begin position="6"/>
        <end position="97"/>
    </location>
</feature>
<comment type="subcellular location">
    <subcellularLocation>
        <location evidence="4">Cytoplasm</location>
    </subcellularLocation>
</comment>
<dbReference type="GO" id="GO:0055129">
    <property type="term" value="P:L-proline biosynthetic process"/>
    <property type="evidence" value="ECO:0007669"/>
    <property type="project" value="UniProtKB-UniRule"/>
</dbReference>
<dbReference type="PANTHER" id="PTHR11645:SF0">
    <property type="entry name" value="PYRROLINE-5-CARBOXYLATE REDUCTASE 3"/>
    <property type="match status" value="1"/>
</dbReference>
<dbReference type="Pfam" id="PF14748">
    <property type="entry name" value="P5CR_dimer"/>
    <property type="match status" value="1"/>
</dbReference>
<evidence type="ECO:0000256" key="3">
    <source>
        <dbReference type="ARBA" id="ARBA00023002"/>
    </source>
</evidence>
<comment type="function">
    <text evidence="4">Catalyzes the reduction of 1-pyrroline-5-carboxylate (PCA) to L-proline.</text>
</comment>
<protein>
    <recommendedName>
        <fullName evidence="4">Pyrroline-5-carboxylate reductase</fullName>
        <shortName evidence="4">P5C reductase</shortName>
        <shortName evidence="4">P5CR</shortName>
        <ecNumber evidence="4">1.5.1.2</ecNumber>
    </recommendedName>
    <alternativeName>
        <fullName evidence="4">PCA reductase</fullName>
    </alternativeName>
</protein>
<comment type="catalytic activity">
    <reaction evidence="4">
        <text>L-proline + NADP(+) = (S)-1-pyrroline-5-carboxylate + NADPH + 2 H(+)</text>
        <dbReference type="Rhea" id="RHEA:14109"/>
        <dbReference type="ChEBI" id="CHEBI:15378"/>
        <dbReference type="ChEBI" id="CHEBI:17388"/>
        <dbReference type="ChEBI" id="CHEBI:57783"/>
        <dbReference type="ChEBI" id="CHEBI:58349"/>
        <dbReference type="ChEBI" id="CHEBI:60039"/>
        <dbReference type="EC" id="1.5.1.2"/>
    </reaction>
</comment>
<comment type="pathway">
    <text evidence="4">Amino-acid biosynthesis; L-proline biosynthesis; L-proline from L-glutamate 5-semialdehyde: step 1/1.</text>
</comment>
<keyword evidence="3 4" id="KW-0560">Oxidoreductase</keyword>
<evidence type="ECO:0000259" key="7">
    <source>
        <dbReference type="Pfam" id="PF14748"/>
    </source>
</evidence>
<evidence type="ECO:0000313" key="8">
    <source>
        <dbReference type="EMBL" id="AGQ19069.1"/>
    </source>
</evidence>
<dbReference type="Pfam" id="PF03807">
    <property type="entry name" value="F420_oxidored"/>
    <property type="match status" value="1"/>
</dbReference>
<evidence type="ECO:0000256" key="1">
    <source>
        <dbReference type="ARBA" id="ARBA00005525"/>
    </source>
</evidence>
<keyword evidence="4" id="KW-0028">Amino-acid biosynthesis</keyword>
<comment type="catalytic activity">
    <reaction evidence="4">
        <text>L-proline + NAD(+) = (S)-1-pyrroline-5-carboxylate + NADH + 2 H(+)</text>
        <dbReference type="Rhea" id="RHEA:14105"/>
        <dbReference type="ChEBI" id="CHEBI:15378"/>
        <dbReference type="ChEBI" id="CHEBI:17388"/>
        <dbReference type="ChEBI" id="CHEBI:57540"/>
        <dbReference type="ChEBI" id="CHEBI:57945"/>
        <dbReference type="ChEBI" id="CHEBI:60039"/>
        <dbReference type="EC" id="1.5.1.2"/>
    </reaction>
</comment>
<keyword evidence="4" id="KW-0641">Proline biosynthesis</keyword>
<dbReference type="GO" id="GO:0005737">
    <property type="term" value="C:cytoplasm"/>
    <property type="evidence" value="ECO:0007669"/>
    <property type="project" value="UniProtKB-SubCell"/>
</dbReference>
<dbReference type="SUPFAM" id="SSF48179">
    <property type="entry name" value="6-phosphogluconate dehydrogenase C-terminal domain-like"/>
    <property type="match status" value="1"/>
</dbReference>
<dbReference type="InterPro" id="IPR028939">
    <property type="entry name" value="P5C_Rdtase_cat_N"/>
</dbReference>
<dbReference type="EC" id="1.5.1.2" evidence="4"/>
<feature type="domain" description="Pyrroline-5-carboxylate reductase dimerisation" evidence="7">
    <location>
        <begin position="156"/>
        <end position="259"/>
    </location>
</feature>
<gene>
    <name evidence="4" type="primary">proC</name>
</gene>
<dbReference type="GO" id="GO:0004735">
    <property type="term" value="F:pyrroline-5-carboxylate reductase activity"/>
    <property type="evidence" value="ECO:0007669"/>
    <property type="project" value="UniProtKB-UniRule"/>
</dbReference>
<dbReference type="InterPro" id="IPR008927">
    <property type="entry name" value="6-PGluconate_DH-like_C_sf"/>
</dbReference>
<dbReference type="InterPro" id="IPR000304">
    <property type="entry name" value="Pyrroline-COOH_reductase"/>
</dbReference>
<name>S5DJY9_9ACTN</name>
<dbReference type="InterPro" id="IPR036291">
    <property type="entry name" value="NAD(P)-bd_dom_sf"/>
</dbReference>
<proteinExistence type="inferred from homology"/>